<feature type="non-terminal residue" evidence="1">
    <location>
        <position position="229"/>
    </location>
</feature>
<sequence length="229" mass="25535">MIIKTPYVKIWEEQEKKWTSTADFDGGDKVNVETRTDAYDLGIGEFRLNFPYAIKDALCISYWRMNNTLIDEVGTQNLSNWGADGQADGGPFDGCYDFVRLSNDHMTADNILHDFGLSLSACVWIKRDDTALSTWIAKDAGVAGTNMLCRADVNSWYSEVRLANRTANEDKAVVLGTGTWKLVVMVADEAEERFEMYVDGVSIHEEPMADARASLAGIGAINIGREKWL</sequence>
<protein>
    <recommendedName>
        <fullName evidence="2">LamG domain-containing protein</fullName>
    </recommendedName>
</protein>
<evidence type="ECO:0000313" key="1">
    <source>
        <dbReference type="EMBL" id="GAG23920.1"/>
    </source>
</evidence>
<name>X0W065_9ZZZZ</name>
<accession>X0W065</accession>
<proteinExistence type="predicted"/>
<reference evidence="1" key="1">
    <citation type="journal article" date="2014" name="Front. Microbiol.">
        <title>High frequency of phylogenetically diverse reductive dehalogenase-homologous genes in deep subseafloor sedimentary metagenomes.</title>
        <authorList>
            <person name="Kawai M."/>
            <person name="Futagami T."/>
            <person name="Toyoda A."/>
            <person name="Takaki Y."/>
            <person name="Nishi S."/>
            <person name="Hori S."/>
            <person name="Arai W."/>
            <person name="Tsubouchi T."/>
            <person name="Morono Y."/>
            <person name="Uchiyama I."/>
            <person name="Ito T."/>
            <person name="Fujiyama A."/>
            <person name="Inagaki F."/>
            <person name="Takami H."/>
        </authorList>
    </citation>
    <scope>NUCLEOTIDE SEQUENCE</scope>
    <source>
        <strain evidence="1">Expedition CK06-06</strain>
    </source>
</reference>
<organism evidence="1">
    <name type="scientific">marine sediment metagenome</name>
    <dbReference type="NCBI Taxonomy" id="412755"/>
    <lineage>
        <taxon>unclassified sequences</taxon>
        <taxon>metagenomes</taxon>
        <taxon>ecological metagenomes</taxon>
    </lineage>
</organism>
<dbReference type="AlphaFoldDB" id="X0W065"/>
<comment type="caution">
    <text evidence="1">The sequence shown here is derived from an EMBL/GenBank/DDBJ whole genome shotgun (WGS) entry which is preliminary data.</text>
</comment>
<evidence type="ECO:0008006" key="2">
    <source>
        <dbReference type="Google" id="ProtNLM"/>
    </source>
</evidence>
<dbReference type="EMBL" id="BARS01037225">
    <property type="protein sequence ID" value="GAG23920.1"/>
    <property type="molecule type" value="Genomic_DNA"/>
</dbReference>
<dbReference type="SUPFAM" id="SSF49899">
    <property type="entry name" value="Concanavalin A-like lectins/glucanases"/>
    <property type="match status" value="1"/>
</dbReference>
<dbReference type="Gene3D" id="2.60.120.200">
    <property type="match status" value="1"/>
</dbReference>
<dbReference type="InterPro" id="IPR013320">
    <property type="entry name" value="ConA-like_dom_sf"/>
</dbReference>
<gene>
    <name evidence="1" type="ORF">S01H1_57108</name>
</gene>